<evidence type="ECO:0000313" key="9">
    <source>
        <dbReference type="EMBL" id="CEK52145.1"/>
    </source>
</evidence>
<keyword evidence="4" id="KW-0130">Cell adhesion</keyword>
<evidence type="ECO:0000256" key="5">
    <source>
        <dbReference type="ARBA" id="ARBA00022989"/>
    </source>
</evidence>
<keyword evidence="5 8" id="KW-1133">Transmembrane helix</keyword>
<reference evidence="9" key="1">
    <citation type="submission" date="2014-12" db="EMBL/GenBank/DDBJ databases">
        <title>Insight into the proteome of Arion vulgaris.</title>
        <authorList>
            <person name="Aradska J."/>
            <person name="Bulat T."/>
            <person name="Smidak R."/>
            <person name="Sarate P."/>
            <person name="Gangsoo J."/>
            <person name="Sialana F."/>
            <person name="Bilban M."/>
            <person name="Lubec G."/>
        </authorList>
    </citation>
    <scope>NUCLEOTIDE SEQUENCE</scope>
    <source>
        <tissue evidence="9">Skin</tissue>
    </source>
</reference>
<comment type="similarity">
    <text evidence="2">Belongs to the ninjurin family.</text>
</comment>
<evidence type="ECO:0000256" key="4">
    <source>
        <dbReference type="ARBA" id="ARBA00022889"/>
    </source>
</evidence>
<feature type="region of interest" description="Disordered" evidence="7">
    <location>
        <begin position="1"/>
        <end position="39"/>
    </location>
</feature>
<dbReference type="GO" id="GO:0042246">
    <property type="term" value="P:tissue regeneration"/>
    <property type="evidence" value="ECO:0007669"/>
    <property type="project" value="InterPro"/>
</dbReference>
<dbReference type="InterPro" id="IPR007007">
    <property type="entry name" value="Ninjurin"/>
</dbReference>
<protein>
    <submittedName>
        <fullName evidence="9">Uncharacterized protein</fullName>
    </submittedName>
</protein>
<evidence type="ECO:0000256" key="6">
    <source>
        <dbReference type="ARBA" id="ARBA00023136"/>
    </source>
</evidence>
<dbReference type="GO" id="GO:0007155">
    <property type="term" value="P:cell adhesion"/>
    <property type="evidence" value="ECO:0007669"/>
    <property type="project" value="UniProtKB-KW"/>
</dbReference>
<feature type="transmembrane region" description="Helical" evidence="8">
    <location>
        <begin position="166"/>
        <end position="187"/>
    </location>
</feature>
<dbReference type="GO" id="GO:0016020">
    <property type="term" value="C:membrane"/>
    <property type="evidence" value="ECO:0007669"/>
    <property type="project" value="UniProtKB-SubCell"/>
</dbReference>
<evidence type="ECO:0000256" key="2">
    <source>
        <dbReference type="ARBA" id="ARBA00008141"/>
    </source>
</evidence>
<gene>
    <name evidence="9" type="primary">ORF15659</name>
</gene>
<dbReference type="PANTHER" id="PTHR12316:SF17">
    <property type="entry name" value="NINJURIN C, ISOFORM D"/>
    <property type="match status" value="1"/>
</dbReference>
<dbReference type="Pfam" id="PF04923">
    <property type="entry name" value="Ninjurin"/>
    <property type="match status" value="1"/>
</dbReference>
<evidence type="ECO:0000256" key="8">
    <source>
        <dbReference type="SAM" id="Phobius"/>
    </source>
</evidence>
<accession>A0A0B6Y9L8</accession>
<comment type="subcellular location">
    <subcellularLocation>
        <location evidence="1">Membrane</location>
        <topology evidence="1">Multi-pass membrane protein</topology>
    </subcellularLocation>
</comment>
<feature type="transmembrane region" description="Helical" evidence="8">
    <location>
        <begin position="84"/>
        <end position="110"/>
    </location>
</feature>
<evidence type="ECO:0000256" key="3">
    <source>
        <dbReference type="ARBA" id="ARBA00022692"/>
    </source>
</evidence>
<dbReference type="AlphaFoldDB" id="A0A0B6Y9L8"/>
<organism evidence="9">
    <name type="scientific">Arion vulgaris</name>
    <dbReference type="NCBI Taxonomy" id="1028688"/>
    <lineage>
        <taxon>Eukaryota</taxon>
        <taxon>Metazoa</taxon>
        <taxon>Spiralia</taxon>
        <taxon>Lophotrochozoa</taxon>
        <taxon>Mollusca</taxon>
        <taxon>Gastropoda</taxon>
        <taxon>Heterobranchia</taxon>
        <taxon>Euthyneura</taxon>
        <taxon>Panpulmonata</taxon>
        <taxon>Eupulmonata</taxon>
        <taxon>Stylommatophora</taxon>
        <taxon>Helicina</taxon>
        <taxon>Arionoidea</taxon>
        <taxon>Arionidae</taxon>
        <taxon>Arion</taxon>
    </lineage>
</organism>
<proteinExistence type="inferred from homology"/>
<dbReference type="PANTHER" id="PTHR12316">
    <property type="entry name" value="NINJURIN-RELATED"/>
    <property type="match status" value="1"/>
</dbReference>
<sequence>MRNVTVRPTAGEGNAETGDKDKDNVTDTSDGYDPLSPDSLGPLLSSNQYSMRKIAAQALMDVALMMANISQLRTLLTAGDAMEYYVALITLVAFSLAFQLLFAILIFLIWMRENDQHQKDDYLKTLREVLQATKGGTAEDDAKIRSSYLQRVEDYKENRVTSHLNYVTMVLVFVITVINMFITGFGIKLETS</sequence>
<evidence type="ECO:0000256" key="7">
    <source>
        <dbReference type="SAM" id="MobiDB-lite"/>
    </source>
</evidence>
<feature type="transmembrane region" description="Helical" evidence="8">
    <location>
        <begin position="54"/>
        <end position="72"/>
    </location>
</feature>
<keyword evidence="3 8" id="KW-0812">Transmembrane</keyword>
<dbReference type="EMBL" id="HACG01005280">
    <property type="protein sequence ID" value="CEK52145.1"/>
    <property type="molecule type" value="Transcribed_RNA"/>
</dbReference>
<name>A0A0B6Y9L8_9EUPU</name>
<keyword evidence="6 8" id="KW-0472">Membrane</keyword>
<evidence type="ECO:0000256" key="1">
    <source>
        <dbReference type="ARBA" id="ARBA00004141"/>
    </source>
</evidence>